<sequence length="118" mass="12936">MATYTLFHNPKCSTSRKVDEALVAAGADVETVLYLKTPPTKADLERIIGKLDDPVGDLVRKDNRFKELGLNADDYTSKSAVVSLLLDHPELLQRPIIETSTRAAIGRPPEDVLASFLS</sequence>
<dbReference type="AlphaFoldDB" id="A0A6J6AR58"/>
<accession>A0A6J6AR58</accession>
<name>A0A6J6AR58_9ZZZZ</name>
<dbReference type="EMBL" id="CAEUNJ010000105">
    <property type="protein sequence ID" value="CAB4372759.1"/>
    <property type="molecule type" value="Genomic_DNA"/>
</dbReference>
<dbReference type="PANTHER" id="PTHR30041">
    <property type="entry name" value="ARSENATE REDUCTASE"/>
    <property type="match status" value="1"/>
</dbReference>
<reference evidence="1" key="1">
    <citation type="submission" date="2020-05" db="EMBL/GenBank/DDBJ databases">
        <authorList>
            <person name="Chiriac C."/>
            <person name="Salcher M."/>
            <person name="Ghai R."/>
            <person name="Kavagutti S V."/>
        </authorList>
    </citation>
    <scope>NUCLEOTIDE SEQUENCE</scope>
</reference>
<dbReference type="PANTHER" id="PTHR30041:SF4">
    <property type="entry name" value="ARSENATE REDUCTASE"/>
    <property type="match status" value="1"/>
</dbReference>
<dbReference type="PROSITE" id="PS51353">
    <property type="entry name" value="ARSC"/>
    <property type="match status" value="1"/>
</dbReference>
<gene>
    <name evidence="1" type="ORF">UFOPK4201_01806</name>
</gene>
<dbReference type="SUPFAM" id="SSF52833">
    <property type="entry name" value="Thioredoxin-like"/>
    <property type="match status" value="1"/>
</dbReference>
<evidence type="ECO:0000313" key="1">
    <source>
        <dbReference type="EMBL" id="CAB4372759.1"/>
    </source>
</evidence>
<proteinExistence type="predicted"/>
<organism evidence="1">
    <name type="scientific">freshwater metagenome</name>
    <dbReference type="NCBI Taxonomy" id="449393"/>
    <lineage>
        <taxon>unclassified sequences</taxon>
        <taxon>metagenomes</taxon>
        <taxon>ecological metagenomes</taxon>
    </lineage>
</organism>
<dbReference type="Gene3D" id="3.40.30.10">
    <property type="entry name" value="Glutaredoxin"/>
    <property type="match status" value="1"/>
</dbReference>
<protein>
    <submittedName>
        <fullName evidence="1">Unannotated protein</fullName>
    </submittedName>
</protein>
<dbReference type="Pfam" id="PF03960">
    <property type="entry name" value="ArsC"/>
    <property type="match status" value="1"/>
</dbReference>
<dbReference type="InterPro" id="IPR036249">
    <property type="entry name" value="Thioredoxin-like_sf"/>
</dbReference>
<dbReference type="InterPro" id="IPR006660">
    <property type="entry name" value="Arsenate_reductase-like"/>
</dbReference>